<dbReference type="AlphaFoldDB" id="A0A3E2H1V1"/>
<protein>
    <recommendedName>
        <fullName evidence="8">Cytochrome P450</fullName>
    </recommendedName>
</protein>
<evidence type="ECO:0000256" key="2">
    <source>
        <dbReference type="ARBA" id="ARBA00022723"/>
    </source>
</evidence>
<dbReference type="GO" id="GO:0020037">
    <property type="term" value="F:heme binding"/>
    <property type="evidence" value="ECO:0007669"/>
    <property type="project" value="InterPro"/>
</dbReference>
<keyword evidence="7" id="KW-1185">Reference proteome</keyword>
<dbReference type="STRING" id="5539.A0A3E2H1V1"/>
<dbReference type="InterPro" id="IPR036396">
    <property type="entry name" value="Cyt_P450_sf"/>
</dbReference>
<dbReference type="SUPFAM" id="SSF48264">
    <property type="entry name" value="Cytochrome P450"/>
    <property type="match status" value="1"/>
</dbReference>
<dbReference type="InterPro" id="IPR050364">
    <property type="entry name" value="Cytochrome_P450_fung"/>
</dbReference>
<dbReference type="PANTHER" id="PTHR46300">
    <property type="entry name" value="P450, PUTATIVE (EUROFUNG)-RELATED-RELATED"/>
    <property type="match status" value="1"/>
</dbReference>
<sequence>MWEALGFKNSLTLTGDGEKFRKLRKAYGSFLSMRNSLVYRDTQLQHARQMAGEIERCPEEWRSYISRFAIRVIFSMAFAIDIIHEDDPYVKLTDEIGWIIANMGNNGITIMDIAPWNEVIRNFKPGRSKPSFIGRLVEARKTCKTDKKEDIKYFTDAELKGTGGSLYAAGQDTTNSTMMIFVMAMVRTQRIVYETLRFHQAVPDCIPHKTLKEDVYRGMYIPKTNAWAMLHDPDIYRDPFEFNPDRFLPASEGGANEPLPVGQFGFVCPGQYLGLASLWIAVATMLAKFNILPSKDENGDDIMPKMEFTTGVTSHPVPFSCIFTPRNDL</sequence>
<dbReference type="Pfam" id="PF00067">
    <property type="entry name" value="p450"/>
    <property type="match status" value="1"/>
</dbReference>
<comment type="cofactor">
    <cofactor evidence="5">
        <name>heme</name>
        <dbReference type="ChEBI" id="CHEBI:30413"/>
    </cofactor>
</comment>
<evidence type="ECO:0000313" key="7">
    <source>
        <dbReference type="Proteomes" id="UP000258309"/>
    </source>
</evidence>
<evidence type="ECO:0000256" key="4">
    <source>
        <dbReference type="ARBA" id="ARBA00023004"/>
    </source>
</evidence>
<dbReference type="InterPro" id="IPR002401">
    <property type="entry name" value="Cyt_P450_E_grp-I"/>
</dbReference>
<evidence type="ECO:0000256" key="1">
    <source>
        <dbReference type="ARBA" id="ARBA00010617"/>
    </source>
</evidence>
<dbReference type="EMBL" id="NCSJ02000209">
    <property type="protein sequence ID" value="RFU27388.1"/>
    <property type="molecule type" value="Genomic_DNA"/>
</dbReference>
<dbReference type="PRINTS" id="PR00463">
    <property type="entry name" value="EP450I"/>
</dbReference>
<dbReference type="GO" id="GO:0004497">
    <property type="term" value="F:monooxygenase activity"/>
    <property type="evidence" value="ECO:0007669"/>
    <property type="project" value="InterPro"/>
</dbReference>
<feature type="non-terminal residue" evidence="6">
    <location>
        <position position="329"/>
    </location>
</feature>
<evidence type="ECO:0008006" key="8">
    <source>
        <dbReference type="Google" id="ProtNLM"/>
    </source>
</evidence>
<evidence type="ECO:0000256" key="3">
    <source>
        <dbReference type="ARBA" id="ARBA00023002"/>
    </source>
</evidence>
<feature type="binding site" description="axial binding residue" evidence="5">
    <location>
        <position position="268"/>
    </location>
    <ligand>
        <name>heme</name>
        <dbReference type="ChEBI" id="CHEBI:30413"/>
    </ligand>
    <ligandPart>
        <name>Fe</name>
        <dbReference type="ChEBI" id="CHEBI:18248"/>
    </ligandPart>
</feature>
<keyword evidence="3" id="KW-0560">Oxidoreductase</keyword>
<keyword evidence="4 5" id="KW-0408">Iron</keyword>
<comment type="similarity">
    <text evidence="1">Belongs to the cytochrome P450 family.</text>
</comment>
<dbReference type="OrthoDB" id="2789670at2759"/>
<feature type="non-terminal residue" evidence="6">
    <location>
        <position position="1"/>
    </location>
</feature>
<gene>
    <name evidence="6" type="ORF">B7463_g8951</name>
</gene>
<reference evidence="6 7" key="1">
    <citation type="submission" date="2018-05" db="EMBL/GenBank/DDBJ databases">
        <title>Draft genome sequence of Scytalidium lignicola DSM 105466, a ubiquitous saprotrophic fungus.</title>
        <authorList>
            <person name="Buettner E."/>
            <person name="Gebauer A.M."/>
            <person name="Hofrichter M."/>
            <person name="Liers C."/>
            <person name="Kellner H."/>
        </authorList>
    </citation>
    <scope>NUCLEOTIDE SEQUENCE [LARGE SCALE GENOMIC DNA]</scope>
    <source>
        <strain evidence="6 7">DSM 105466</strain>
    </source>
</reference>
<dbReference type="InterPro" id="IPR001128">
    <property type="entry name" value="Cyt_P450"/>
</dbReference>
<keyword evidence="5" id="KW-0349">Heme</keyword>
<dbReference type="GO" id="GO:0005506">
    <property type="term" value="F:iron ion binding"/>
    <property type="evidence" value="ECO:0007669"/>
    <property type="project" value="InterPro"/>
</dbReference>
<organism evidence="6 7">
    <name type="scientific">Scytalidium lignicola</name>
    <name type="common">Hyphomycete</name>
    <dbReference type="NCBI Taxonomy" id="5539"/>
    <lineage>
        <taxon>Eukaryota</taxon>
        <taxon>Fungi</taxon>
        <taxon>Dikarya</taxon>
        <taxon>Ascomycota</taxon>
        <taxon>Pezizomycotina</taxon>
        <taxon>Leotiomycetes</taxon>
        <taxon>Leotiomycetes incertae sedis</taxon>
        <taxon>Scytalidium</taxon>
    </lineage>
</organism>
<dbReference type="PANTHER" id="PTHR46300:SF5">
    <property type="entry name" value="CYTOCHROME P450"/>
    <property type="match status" value="1"/>
</dbReference>
<accession>A0A3E2H1V1</accession>
<keyword evidence="2 5" id="KW-0479">Metal-binding</keyword>
<dbReference type="OMA" id="GHDLDCC"/>
<evidence type="ECO:0000313" key="6">
    <source>
        <dbReference type="EMBL" id="RFU27388.1"/>
    </source>
</evidence>
<proteinExistence type="inferred from homology"/>
<comment type="caution">
    <text evidence="6">The sequence shown here is derived from an EMBL/GenBank/DDBJ whole genome shotgun (WGS) entry which is preliminary data.</text>
</comment>
<dbReference type="GO" id="GO:0016705">
    <property type="term" value="F:oxidoreductase activity, acting on paired donors, with incorporation or reduction of molecular oxygen"/>
    <property type="evidence" value="ECO:0007669"/>
    <property type="project" value="InterPro"/>
</dbReference>
<dbReference type="Gene3D" id="1.10.630.10">
    <property type="entry name" value="Cytochrome P450"/>
    <property type="match status" value="2"/>
</dbReference>
<name>A0A3E2H1V1_SCYLI</name>
<evidence type="ECO:0000256" key="5">
    <source>
        <dbReference type="PIRSR" id="PIRSR602401-1"/>
    </source>
</evidence>
<dbReference type="Proteomes" id="UP000258309">
    <property type="component" value="Unassembled WGS sequence"/>
</dbReference>